<dbReference type="EMBL" id="BGPR01010874">
    <property type="protein sequence ID" value="GBN48454.1"/>
    <property type="molecule type" value="Genomic_DNA"/>
</dbReference>
<dbReference type="Proteomes" id="UP000499080">
    <property type="component" value="Unassembled WGS sequence"/>
</dbReference>
<dbReference type="AlphaFoldDB" id="A0A4Y2PAN9"/>
<accession>A0A4Y2PAN9</accession>
<organism evidence="1 2">
    <name type="scientific">Araneus ventricosus</name>
    <name type="common">Orbweaver spider</name>
    <name type="synonym">Epeira ventricosa</name>
    <dbReference type="NCBI Taxonomy" id="182803"/>
    <lineage>
        <taxon>Eukaryota</taxon>
        <taxon>Metazoa</taxon>
        <taxon>Ecdysozoa</taxon>
        <taxon>Arthropoda</taxon>
        <taxon>Chelicerata</taxon>
        <taxon>Arachnida</taxon>
        <taxon>Araneae</taxon>
        <taxon>Araneomorphae</taxon>
        <taxon>Entelegynae</taxon>
        <taxon>Araneoidea</taxon>
        <taxon>Araneidae</taxon>
        <taxon>Araneus</taxon>
    </lineage>
</organism>
<sequence length="174" mass="20080">MTKTLTLTPLYNPKSGTQRVPCQLYEYGMRRTETSTLFDSFNPIDIRPYIGTANNVIDGKIETSLIKTKYRRRLIGLLKRKFKAIGISVKQAENDTDVPIVETAFMISKTQHNSTVIVSEDYCSVGNLHCSNFSKFLNFSPQAKEREDVAKDLFIKLFGRHMQRHFIPFGFFWL</sequence>
<reference evidence="1 2" key="1">
    <citation type="journal article" date="2019" name="Sci. Rep.">
        <title>Orb-weaving spider Araneus ventricosus genome elucidates the spidroin gene catalogue.</title>
        <authorList>
            <person name="Kono N."/>
            <person name="Nakamura H."/>
            <person name="Ohtoshi R."/>
            <person name="Moran D.A.P."/>
            <person name="Shinohara A."/>
            <person name="Yoshida Y."/>
            <person name="Fujiwara M."/>
            <person name="Mori M."/>
            <person name="Tomita M."/>
            <person name="Arakawa K."/>
        </authorList>
    </citation>
    <scope>NUCLEOTIDE SEQUENCE [LARGE SCALE GENOMIC DNA]</scope>
</reference>
<comment type="caution">
    <text evidence="1">The sequence shown here is derived from an EMBL/GenBank/DDBJ whole genome shotgun (WGS) entry which is preliminary data.</text>
</comment>
<name>A0A4Y2PAN9_ARAVE</name>
<proteinExistence type="predicted"/>
<evidence type="ECO:0000313" key="2">
    <source>
        <dbReference type="Proteomes" id="UP000499080"/>
    </source>
</evidence>
<evidence type="ECO:0000313" key="1">
    <source>
        <dbReference type="EMBL" id="GBN48454.1"/>
    </source>
</evidence>
<keyword evidence="2" id="KW-1185">Reference proteome</keyword>
<gene>
    <name evidence="1" type="ORF">AVEN_138204_1</name>
</gene>
<protein>
    <submittedName>
        <fullName evidence="1">Uncharacterized protein</fullName>
    </submittedName>
</protein>